<accession>A0ABD4SZX7</accession>
<dbReference type="Proteomes" id="UP000031561">
    <property type="component" value="Unassembled WGS sequence"/>
</dbReference>
<organism evidence="1 2">
    <name type="scientific">Lyngbya confervoides BDU141951</name>
    <dbReference type="NCBI Taxonomy" id="1574623"/>
    <lineage>
        <taxon>Bacteria</taxon>
        <taxon>Bacillati</taxon>
        <taxon>Cyanobacteriota</taxon>
        <taxon>Cyanophyceae</taxon>
        <taxon>Oscillatoriophycideae</taxon>
        <taxon>Oscillatoriales</taxon>
        <taxon>Microcoleaceae</taxon>
        <taxon>Lyngbya</taxon>
    </lineage>
</organism>
<name>A0ABD4SZX7_9CYAN</name>
<dbReference type="EMBL" id="JTHE03000027">
    <property type="protein sequence ID" value="MCM1982011.1"/>
    <property type="molecule type" value="Genomic_DNA"/>
</dbReference>
<dbReference type="RefSeq" id="WP_250833250.1">
    <property type="nucleotide sequence ID" value="NZ_JTHE03000027.1"/>
</dbReference>
<gene>
    <name evidence="1" type="ORF">QQ91_0004085</name>
</gene>
<evidence type="ECO:0000313" key="1">
    <source>
        <dbReference type="EMBL" id="MCM1982011.1"/>
    </source>
</evidence>
<dbReference type="AlphaFoldDB" id="A0ABD4SZX7"/>
<sequence>MTVNRGKGMRNSFFDDSLDKDHVKRRIHELSRAKVGFYSIGLYPASLAYNSAMQEGGKSLLLAPRPGRKLLGAFSEQAIRGMDPGHVDQMHRMAHHEEGNQRVSNSLEYLIRTCDLVILSANSNYIEADLAEARALRERLKRRSVVFACLAGSYNHDTVTDSSYVLCEKYPNLAFFSGFHRHDALRDPFDSFTANFCHPNALTALLGAFILDKLSLNIQVAPGVHNVEAQYIKAAKNMGSIFAGFGYEYHCGNSGILPTLLTLILDQCLDQAATVSMRRRDRHNLYYQQAIPLTELGYGVAGIEAMIDRGGDAAIARDHTFSQLTAMVADVRGSMMMPLSGKPTRNFQAGQVLARMMRAQGRCPHSMVEYEEWCEEAGLKKGGLEGVKALRYWPQIREQYGIPSHDASMVNLLYTVLCGDADDKDAAFLVMTESRELSNYCQESVRPTHSRKYSGALNNLEKPESMELLANAVIADTARKAIFDENAADEFEIQADDPAYLQAMSSIEMEIRSPSPF</sequence>
<proteinExistence type="predicted"/>
<comment type="caution">
    <text evidence="1">The sequence shown here is derived from an EMBL/GenBank/DDBJ whole genome shotgun (WGS) entry which is preliminary data.</text>
</comment>
<keyword evidence="2" id="KW-1185">Reference proteome</keyword>
<protein>
    <submittedName>
        <fullName evidence="1">Uncharacterized protein</fullName>
    </submittedName>
</protein>
<evidence type="ECO:0000313" key="2">
    <source>
        <dbReference type="Proteomes" id="UP000031561"/>
    </source>
</evidence>
<reference evidence="1 2" key="1">
    <citation type="journal article" date="2015" name="Genome Announc.">
        <title>Draft Genome Sequence of Filamentous Marine Cyanobacterium Lyngbya confervoides Strain BDU141951.</title>
        <authorList>
            <person name="Chandrababunaidu M.M."/>
            <person name="Sen D."/>
            <person name="Tripathy S."/>
        </authorList>
    </citation>
    <scope>NUCLEOTIDE SEQUENCE [LARGE SCALE GENOMIC DNA]</scope>
    <source>
        <strain evidence="1 2">BDU141951</strain>
    </source>
</reference>